<reference evidence="2 3" key="1">
    <citation type="submission" date="2018-04" db="EMBL/GenBank/DDBJ databases">
        <title>Genomic Encyclopedia of Archaeal and Bacterial Type Strains, Phase II (KMG-II): from individual species to whole genera.</title>
        <authorList>
            <person name="Goeker M."/>
        </authorList>
    </citation>
    <scope>NUCLEOTIDE SEQUENCE [LARGE SCALE GENOMIC DNA]</scope>
    <source>
        <strain evidence="2 3">DSM 29955</strain>
    </source>
</reference>
<gene>
    <name evidence="2" type="ORF">C8N45_103267</name>
</gene>
<dbReference type="OrthoDB" id="9778052at2"/>
<dbReference type="InterPro" id="IPR051606">
    <property type="entry name" value="Polyketide_Oxido-like"/>
</dbReference>
<dbReference type="EMBL" id="QBUD01000003">
    <property type="protein sequence ID" value="PUB16411.1"/>
    <property type="molecule type" value="Genomic_DNA"/>
</dbReference>
<dbReference type="PANTHER" id="PTHR43355:SF2">
    <property type="entry name" value="FLAVIN REDUCTASE (NADPH)"/>
    <property type="match status" value="1"/>
</dbReference>
<keyword evidence="3" id="KW-1185">Reference proteome</keyword>
<sequence>MKRITIIGISGKLGQYMTEHALSRGYEVTGVCRPESVDKLARFGQRISVIPGSTTDPEIIRKAVQDADGVLTVLVPWGRDRMATRMAEAVLRYAKPDARLVFSCGWHVKLKDTDRYPLKERIKSWVFGRIAKLTQMADIDDQEAAAQLVFGADRDWTIVRASDLEEGETEGLPVWAANVGDPILASNRTRRTDFALFMVNALTDASLSGKAPAIVSRAAQSARDHRQASLLTSHT</sequence>
<dbReference type="RefSeq" id="WP_108386083.1">
    <property type="nucleotide sequence ID" value="NZ_QBUD01000003.1"/>
</dbReference>
<evidence type="ECO:0000313" key="2">
    <source>
        <dbReference type="EMBL" id="PUB16411.1"/>
    </source>
</evidence>
<feature type="domain" description="NAD(P)-binding" evidence="1">
    <location>
        <begin position="8"/>
        <end position="204"/>
    </location>
</feature>
<dbReference type="InterPro" id="IPR016040">
    <property type="entry name" value="NAD(P)-bd_dom"/>
</dbReference>
<dbReference type="GO" id="GO:0042602">
    <property type="term" value="F:riboflavin reductase (NADPH) activity"/>
    <property type="evidence" value="ECO:0007669"/>
    <property type="project" value="TreeGrafter"/>
</dbReference>
<name>A0A2T6KKC2_9RHOB</name>
<organism evidence="2 3">
    <name type="scientific">Yoonia sediminilitoris</name>
    <dbReference type="NCBI Taxonomy" id="1286148"/>
    <lineage>
        <taxon>Bacteria</taxon>
        <taxon>Pseudomonadati</taxon>
        <taxon>Pseudomonadota</taxon>
        <taxon>Alphaproteobacteria</taxon>
        <taxon>Rhodobacterales</taxon>
        <taxon>Paracoccaceae</taxon>
        <taxon>Yoonia</taxon>
    </lineage>
</organism>
<dbReference type="Pfam" id="PF13460">
    <property type="entry name" value="NAD_binding_10"/>
    <property type="match status" value="1"/>
</dbReference>
<dbReference type="Proteomes" id="UP000244523">
    <property type="component" value="Unassembled WGS sequence"/>
</dbReference>
<dbReference type="PANTHER" id="PTHR43355">
    <property type="entry name" value="FLAVIN REDUCTASE (NADPH)"/>
    <property type="match status" value="1"/>
</dbReference>
<accession>A0A2T6KKC2</accession>
<protein>
    <submittedName>
        <fullName evidence="2">Putative NADH-flavin reductase</fullName>
    </submittedName>
</protein>
<dbReference type="AlphaFoldDB" id="A0A2T6KKC2"/>
<dbReference type="Gene3D" id="3.40.50.720">
    <property type="entry name" value="NAD(P)-binding Rossmann-like Domain"/>
    <property type="match status" value="1"/>
</dbReference>
<evidence type="ECO:0000259" key="1">
    <source>
        <dbReference type="Pfam" id="PF13460"/>
    </source>
</evidence>
<comment type="caution">
    <text evidence="2">The sequence shown here is derived from an EMBL/GenBank/DDBJ whole genome shotgun (WGS) entry which is preliminary data.</text>
</comment>
<dbReference type="InterPro" id="IPR036291">
    <property type="entry name" value="NAD(P)-bd_dom_sf"/>
</dbReference>
<dbReference type="GO" id="GO:0004074">
    <property type="term" value="F:biliverdin reductase [NAD(P)H] activity"/>
    <property type="evidence" value="ECO:0007669"/>
    <property type="project" value="TreeGrafter"/>
</dbReference>
<evidence type="ECO:0000313" key="3">
    <source>
        <dbReference type="Proteomes" id="UP000244523"/>
    </source>
</evidence>
<dbReference type="SUPFAM" id="SSF51735">
    <property type="entry name" value="NAD(P)-binding Rossmann-fold domains"/>
    <property type="match status" value="1"/>
</dbReference>
<proteinExistence type="predicted"/>